<dbReference type="PATRIC" id="fig|471514.4.peg.2921"/>
<dbReference type="PANTHER" id="PTHR30616:SF2">
    <property type="entry name" value="PURINE NUCLEOSIDE PHOSPHORYLASE LACC1"/>
    <property type="match status" value="1"/>
</dbReference>
<evidence type="ECO:0000256" key="5">
    <source>
        <dbReference type="ARBA" id="ARBA00022679"/>
    </source>
</evidence>
<dbReference type="GO" id="GO:0016787">
    <property type="term" value="F:hydrolase activity"/>
    <property type="evidence" value="ECO:0007669"/>
    <property type="project" value="UniProtKB-KW"/>
</dbReference>
<comment type="caution">
    <text evidence="13">The sequence shown here is derived from an EMBL/GenBank/DDBJ whole genome shotgun (WGS) entry which is preliminary data.</text>
</comment>
<proteinExistence type="inferred from homology"/>
<name>A0A0P9D078_9BACL</name>
<evidence type="ECO:0000256" key="6">
    <source>
        <dbReference type="ARBA" id="ARBA00022723"/>
    </source>
</evidence>
<evidence type="ECO:0000313" key="14">
    <source>
        <dbReference type="Proteomes" id="UP000050482"/>
    </source>
</evidence>
<evidence type="ECO:0000256" key="7">
    <source>
        <dbReference type="ARBA" id="ARBA00022801"/>
    </source>
</evidence>
<evidence type="ECO:0000256" key="8">
    <source>
        <dbReference type="ARBA" id="ARBA00022833"/>
    </source>
</evidence>
<evidence type="ECO:0000256" key="2">
    <source>
        <dbReference type="ARBA" id="ARBA00001947"/>
    </source>
</evidence>
<keyword evidence="8" id="KW-0862">Zinc</keyword>
<protein>
    <recommendedName>
        <fullName evidence="12">Purine nucleoside phosphorylase</fullName>
    </recommendedName>
</protein>
<evidence type="ECO:0000256" key="4">
    <source>
        <dbReference type="ARBA" id="ARBA00007353"/>
    </source>
</evidence>
<dbReference type="STRING" id="471514.AN477_02935"/>
<comment type="catalytic activity">
    <reaction evidence="1">
        <text>inosine + phosphate = alpha-D-ribose 1-phosphate + hypoxanthine</text>
        <dbReference type="Rhea" id="RHEA:27646"/>
        <dbReference type="ChEBI" id="CHEBI:17368"/>
        <dbReference type="ChEBI" id="CHEBI:17596"/>
        <dbReference type="ChEBI" id="CHEBI:43474"/>
        <dbReference type="ChEBI" id="CHEBI:57720"/>
        <dbReference type="EC" id="2.4.2.1"/>
    </reaction>
    <physiologicalReaction direction="left-to-right" evidence="1">
        <dbReference type="Rhea" id="RHEA:27647"/>
    </physiologicalReaction>
</comment>
<dbReference type="GO" id="GO:0017061">
    <property type="term" value="F:S-methyl-5-thioadenosine phosphorylase activity"/>
    <property type="evidence" value="ECO:0007669"/>
    <property type="project" value="UniProtKB-EC"/>
</dbReference>
<dbReference type="SUPFAM" id="SSF64438">
    <property type="entry name" value="CNF1/YfiH-like putative cysteine hydrolases"/>
    <property type="match status" value="1"/>
</dbReference>
<evidence type="ECO:0000256" key="9">
    <source>
        <dbReference type="ARBA" id="ARBA00047989"/>
    </source>
</evidence>
<gene>
    <name evidence="13" type="ORF">AN477_02935</name>
</gene>
<accession>A0A0P9D078</accession>
<keyword evidence="7" id="KW-0378">Hydrolase</keyword>
<dbReference type="InterPro" id="IPR011324">
    <property type="entry name" value="Cytotoxic_necrot_fac-like_cat"/>
</dbReference>
<evidence type="ECO:0000313" key="13">
    <source>
        <dbReference type="EMBL" id="KPV45409.1"/>
    </source>
</evidence>
<comment type="function">
    <text evidence="3">Purine nucleoside enzyme that catalyzes the phosphorolysis of adenosine and inosine nucleosides, yielding D-ribose 1-phosphate and the respective free bases, adenine and hypoxanthine. Also catalyzes the phosphorolysis of S-methyl-5'-thioadenosine into adenine and S-methyl-5-thio-alpha-D-ribose 1-phosphate. Also has adenosine deaminase activity.</text>
</comment>
<dbReference type="EMBL" id="LJCO01000011">
    <property type="protein sequence ID" value="KPV45409.1"/>
    <property type="molecule type" value="Genomic_DNA"/>
</dbReference>
<evidence type="ECO:0000256" key="12">
    <source>
        <dbReference type="RuleBase" id="RU361274"/>
    </source>
</evidence>
<reference evidence="13 14" key="1">
    <citation type="submission" date="2015-09" db="EMBL/GenBank/DDBJ databases">
        <title>Draft genome sequence of Alicyclobacillus ferrooxydans DSM 22381.</title>
        <authorList>
            <person name="Hemp J."/>
        </authorList>
    </citation>
    <scope>NUCLEOTIDE SEQUENCE [LARGE SCALE GENOMIC DNA]</scope>
    <source>
        <strain evidence="13 14">TC-34</strain>
    </source>
</reference>
<dbReference type="Pfam" id="PF02578">
    <property type="entry name" value="Cu-oxidase_4"/>
    <property type="match status" value="1"/>
</dbReference>
<dbReference type="PANTHER" id="PTHR30616">
    <property type="entry name" value="UNCHARACTERIZED PROTEIN YFIH"/>
    <property type="match status" value="1"/>
</dbReference>
<organism evidence="13 14">
    <name type="scientific">Alicyclobacillus ferrooxydans</name>
    <dbReference type="NCBI Taxonomy" id="471514"/>
    <lineage>
        <taxon>Bacteria</taxon>
        <taxon>Bacillati</taxon>
        <taxon>Bacillota</taxon>
        <taxon>Bacilli</taxon>
        <taxon>Bacillales</taxon>
        <taxon>Alicyclobacillaceae</taxon>
        <taxon>Alicyclobacillus</taxon>
    </lineage>
</organism>
<dbReference type="GO" id="GO:0005507">
    <property type="term" value="F:copper ion binding"/>
    <property type="evidence" value="ECO:0007669"/>
    <property type="project" value="TreeGrafter"/>
</dbReference>
<evidence type="ECO:0000256" key="1">
    <source>
        <dbReference type="ARBA" id="ARBA00000553"/>
    </source>
</evidence>
<evidence type="ECO:0000256" key="3">
    <source>
        <dbReference type="ARBA" id="ARBA00003215"/>
    </source>
</evidence>
<dbReference type="InterPro" id="IPR003730">
    <property type="entry name" value="Cu_polyphenol_OxRdtase"/>
</dbReference>
<keyword evidence="6" id="KW-0479">Metal-binding</keyword>
<comment type="catalytic activity">
    <reaction evidence="9">
        <text>adenosine + H2O + H(+) = inosine + NH4(+)</text>
        <dbReference type="Rhea" id="RHEA:24408"/>
        <dbReference type="ChEBI" id="CHEBI:15377"/>
        <dbReference type="ChEBI" id="CHEBI:15378"/>
        <dbReference type="ChEBI" id="CHEBI:16335"/>
        <dbReference type="ChEBI" id="CHEBI:17596"/>
        <dbReference type="ChEBI" id="CHEBI:28938"/>
        <dbReference type="EC" id="3.5.4.4"/>
    </reaction>
    <physiologicalReaction direction="left-to-right" evidence="9">
        <dbReference type="Rhea" id="RHEA:24409"/>
    </physiologicalReaction>
</comment>
<sequence>MNSNVWVIPEWSDDLVRGGFSFRQGGFSEGPYETLNLGAKVGDDIEKVRMNREVVATAGFGPQTEWVMAQQVHGHNVGVVGRRERGAGVTLEMPPIQDCDALVTNEPETTLVILTADCVPVLFYDPVHRAIGAAHSGWRGTTQHIVQQVILHMQFLYMTEARDLRVAIGPSIHRCCYEVDEPVADIVRNEFGENYLVSRFQKPGKYLLGLQDCIKRDLIQMGVSPANIEDAGLCTSCHTDLLFSHRKEQGKTGRECGIIRLNHFE</sequence>
<evidence type="ECO:0000256" key="10">
    <source>
        <dbReference type="ARBA" id="ARBA00048968"/>
    </source>
</evidence>
<dbReference type="AlphaFoldDB" id="A0A0P9D078"/>
<dbReference type="Gene3D" id="3.60.140.10">
    <property type="entry name" value="CNF1/YfiH-like putative cysteine hydrolases"/>
    <property type="match status" value="1"/>
</dbReference>
<dbReference type="InterPro" id="IPR038371">
    <property type="entry name" value="Cu_polyphenol_OxRdtase_sf"/>
</dbReference>
<comment type="cofactor">
    <cofactor evidence="2">
        <name>Zn(2+)</name>
        <dbReference type="ChEBI" id="CHEBI:29105"/>
    </cofactor>
</comment>
<dbReference type="NCBIfam" id="TIGR00726">
    <property type="entry name" value="peptidoglycan editing factor PgeF"/>
    <property type="match status" value="1"/>
</dbReference>
<keyword evidence="14" id="KW-1185">Reference proteome</keyword>
<comment type="catalytic activity">
    <reaction evidence="11">
        <text>S-methyl-5'-thioadenosine + phosphate = 5-(methylsulfanyl)-alpha-D-ribose 1-phosphate + adenine</text>
        <dbReference type="Rhea" id="RHEA:11852"/>
        <dbReference type="ChEBI" id="CHEBI:16708"/>
        <dbReference type="ChEBI" id="CHEBI:17509"/>
        <dbReference type="ChEBI" id="CHEBI:43474"/>
        <dbReference type="ChEBI" id="CHEBI:58533"/>
        <dbReference type="EC" id="2.4.2.28"/>
    </reaction>
    <physiologicalReaction direction="left-to-right" evidence="11">
        <dbReference type="Rhea" id="RHEA:11853"/>
    </physiologicalReaction>
</comment>
<dbReference type="Proteomes" id="UP000050482">
    <property type="component" value="Unassembled WGS sequence"/>
</dbReference>
<keyword evidence="5" id="KW-0808">Transferase</keyword>
<comment type="catalytic activity">
    <reaction evidence="10">
        <text>adenosine + phosphate = alpha-D-ribose 1-phosphate + adenine</text>
        <dbReference type="Rhea" id="RHEA:27642"/>
        <dbReference type="ChEBI" id="CHEBI:16335"/>
        <dbReference type="ChEBI" id="CHEBI:16708"/>
        <dbReference type="ChEBI" id="CHEBI:43474"/>
        <dbReference type="ChEBI" id="CHEBI:57720"/>
        <dbReference type="EC" id="2.4.2.1"/>
    </reaction>
    <physiologicalReaction direction="left-to-right" evidence="10">
        <dbReference type="Rhea" id="RHEA:27643"/>
    </physiologicalReaction>
</comment>
<comment type="similarity">
    <text evidence="4 12">Belongs to the purine nucleoside phosphorylase YfiH/LACC1 family.</text>
</comment>
<evidence type="ECO:0000256" key="11">
    <source>
        <dbReference type="ARBA" id="ARBA00049893"/>
    </source>
</evidence>
<dbReference type="CDD" id="cd16833">
    <property type="entry name" value="YfiH"/>
    <property type="match status" value="1"/>
</dbReference>